<name>A0A2M7UHN4_9BACT</name>
<proteinExistence type="predicted"/>
<evidence type="ECO:0000313" key="1">
    <source>
        <dbReference type="EMBL" id="PIZ70745.1"/>
    </source>
</evidence>
<dbReference type="AlphaFoldDB" id="A0A2M7UHN4"/>
<organism evidence="1 2">
    <name type="scientific">Candidatus Portnoybacteria bacterium CG_4_10_14_0_2_um_filter_39_11</name>
    <dbReference type="NCBI Taxonomy" id="1974797"/>
    <lineage>
        <taxon>Bacteria</taxon>
        <taxon>Candidatus Portnoyibacteriota</taxon>
    </lineage>
</organism>
<dbReference type="Proteomes" id="UP000231071">
    <property type="component" value="Unassembled WGS sequence"/>
</dbReference>
<protein>
    <submittedName>
        <fullName evidence="1">Uncharacterized protein</fullName>
    </submittedName>
</protein>
<dbReference type="EMBL" id="PFOI01000037">
    <property type="protein sequence ID" value="PIZ70745.1"/>
    <property type="molecule type" value="Genomic_DNA"/>
</dbReference>
<gene>
    <name evidence="1" type="ORF">COY09_02145</name>
</gene>
<reference evidence="2" key="1">
    <citation type="submission" date="2017-09" db="EMBL/GenBank/DDBJ databases">
        <title>Depth-based differentiation of microbial function through sediment-hosted aquifers and enrichment of novel symbionts in the deep terrestrial subsurface.</title>
        <authorList>
            <person name="Probst A.J."/>
            <person name="Ladd B."/>
            <person name="Jarett J.K."/>
            <person name="Geller-Mcgrath D.E."/>
            <person name="Sieber C.M.K."/>
            <person name="Emerson J.B."/>
            <person name="Anantharaman K."/>
            <person name="Thomas B.C."/>
            <person name="Malmstrom R."/>
            <person name="Stieglmeier M."/>
            <person name="Klingl A."/>
            <person name="Woyke T."/>
            <person name="Ryan C.M."/>
            <person name="Banfield J.F."/>
        </authorList>
    </citation>
    <scope>NUCLEOTIDE SEQUENCE [LARGE SCALE GENOMIC DNA]</scope>
</reference>
<comment type="caution">
    <text evidence="1">The sequence shown here is derived from an EMBL/GenBank/DDBJ whole genome shotgun (WGS) entry which is preliminary data.</text>
</comment>
<sequence length="636" mass="71708">MKKLIIKIKQPALKALFIGAVFILFFFSFKTGLAHATQFYVDSTYQPQGQNKIEATLKYAATHAYFYVEDQWFNALASNEQEEANRAILNLGSQFDQIIYLRETAIFGSEWNPGIDNDSKINVLLTEMVQAPGGYFRPEDEYATQNAAYSNQREMVYLNTLYLTDTKEPAYLAHEFQHLITFNQKNRLRNIDDEVWINEARSQYAITLCGYNDVYRGSDLEKRVNHFLSQPSDSLTNWQNNAYDYASVTMFVHYLVSHYGQSILTQIIQSDKTGIASVNAALNSMGYTETFADVFTNWLVANLVNNCELGVGQVYCYLSSNLNYNNLHIAFGDVAGPAVNSASFTRLAQNWAGDWHRFSAQPRDYQAFLNLQFSVSLEKGFQVVYVVTDKDGRQRINFMGLDLGRGSLNFNDFGTKITQIDLIVSQQPESDLSNFLSLKPFTISVAVQNNSYGSLAEDSLVLAQNGKVYLLRDGQKQWINSATIFESRYQWSDVKSITDGDLAVYQEGALINTLADGILVRPVNQDKVYVISGGQRRWISSAQVFMALDYQWNKIIAVSDNDLSHHSYGLAITDSSIHPEGSLIKGSGPVVYLVQNSTKRAIKSVEVFNDSNFKWDRIITVSDQEIGQYGNGAIVI</sequence>
<evidence type="ECO:0000313" key="2">
    <source>
        <dbReference type="Proteomes" id="UP000231071"/>
    </source>
</evidence>
<accession>A0A2M7UHN4</accession>